<keyword evidence="2" id="KW-1133">Transmembrane helix</keyword>
<name>A0A1X0RMC1_RHIZD</name>
<evidence type="ECO:0000256" key="1">
    <source>
        <dbReference type="ARBA" id="ARBA00038310"/>
    </source>
</evidence>
<accession>A0A1X0RMC1</accession>
<dbReference type="AlphaFoldDB" id="A0A1X0RMC1"/>
<dbReference type="Proteomes" id="UP000242381">
    <property type="component" value="Unassembled WGS sequence"/>
</dbReference>
<dbReference type="PANTHER" id="PTHR43569:SF2">
    <property type="entry name" value="AMIDOHYDROLASE-RELATED DOMAIN-CONTAINING PROTEIN"/>
    <property type="match status" value="1"/>
</dbReference>
<dbReference type="EMBL" id="KV921559">
    <property type="protein sequence ID" value="ORE13182.1"/>
    <property type="molecule type" value="Genomic_DNA"/>
</dbReference>
<dbReference type="InterPro" id="IPR052350">
    <property type="entry name" value="Metallo-dep_Lactonases"/>
</dbReference>
<evidence type="ECO:0000259" key="3">
    <source>
        <dbReference type="Pfam" id="PF04909"/>
    </source>
</evidence>
<protein>
    <submittedName>
        <fullName evidence="4">Amidohydrolase 2</fullName>
    </submittedName>
</protein>
<sequence length="317" mass="36528">MVYYDRALKRDKDYFKMSYKYKPKNRFTGYLSFSILSFILFEIIMTIQPVVDAHVHFWHPDEVYIPWISGTEHKDAKEYTQEVKKMEADWISRYADSLTTSAAFGGIGGIVAFAPVHQGRHVSSYLRTLIRLIGTKLKGVRNLVQDPSSDPKRVCHPDFVQGVQILGQHNLSFDLTINCKGCPEQFPPLKELVGQCPLVQFVLDHMAKPPCDCQPGEAAFEFWKSEMEALARYDNMCCKVSGLLTELKKEHKQIARDCFGLDRLIFGSDWPMCTLAASWQEWFEVLSEIVDHWTNEDKQKLFVTNAVRIYRLQSPTV</sequence>
<dbReference type="InterPro" id="IPR006680">
    <property type="entry name" value="Amidohydro-rel"/>
</dbReference>
<reference evidence="4 5" key="1">
    <citation type="journal article" date="2016" name="Proc. Natl. Acad. Sci. U.S.A.">
        <title>Lipid metabolic changes in an early divergent fungus govern the establishment of a mutualistic symbiosis with endobacteria.</title>
        <authorList>
            <person name="Lastovetsky O.A."/>
            <person name="Gaspar M.L."/>
            <person name="Mondo S.J."/>
            <person name="LaButti K.M."/>
            <person name="Sandor L."/>
            <person name="Grigoriev I.V."/>
            <person name="Henry S.A."/>
            <person name="Pawlowska T.E."/>
        </authorList>
    </citation>
    <scope>NUCLEOTIDE SEQUENCE [LARGE SCALE GENOMIC DNA]</scope>
    <source>
        <strain evidence="4 5">ATCC 11559</strain>
    </source>
</reference>
<dbReference type="SUPFAM" id="SSF51556">
    <property type="entry name" value="Metallo-dependent hydrolases"/>
    <property type="match status" value="1"/>
</dbReference>
<dbReference type="PANTHER" id="PTHR43569">
    <property type="entry name" value="AMIDOHYDROLASE"/>
    <property type="match status" value="1"/>
</dbReference>
<dbReference type="Gene3D" id="3.20.20.140">
    <property type="entry name" value="Metal-dependent hydrolases"/>
    <property type="match status" value="1"/>
</dbReference>
<dbReference type="VEuPathDB" id="FungiDB:BCV72DRAFT_75867"/>
<dbReference type="Pfam" id="PF04909">
    <property type="entry name" value="Amidohydro_2"/>
    <property type="match status" value="1"/>
</dbReference>
<evidence type="ECO:0000256" key="2">
    <source>
        <dbReference type="SAM" id="Phobius"/>
    </source>
</evidence>
<feature type="transmembrane region" description="Helical" evidence="2">
    <location>
        <begin position="27"/>
        <end position="47"/>
    </location>
</feature>
<keyword evidence="2" id="KW-0472">Membrane</keyword>
<keyword evidence="2" id="KW-0812">Transmembrane</keyword>
<dbReference type="GO" id="GO:0016787">
    <property type="term" value="F:hydrolase activity"/>
    <property type="evidence" value="ECO:0007669"/>
    <property type="project" value="UniProtKB-KW"/>
</dbReference>
<feature type="domain" description="Amidohydrolase-related" evidence="3">
    <location>
        <begin position="121"/>
        <end position="312"/>
    </location>
</feature>
<proteinExistence type="inferred from homology"/>
<gene>
    <name evidence="4" type="ORF">BCV71DRAFT_258752</name>
</gene>
<dbReference type="InterPro" id="IPR032466">
    <property type="entry name" value="Metal_Hydrolase"/>
</dbReference>
<evidence type="ECO:0000313" key="4">
    <source>
        <dbReference type="EMBL" id="ORE13182.1"/>
    </source>
</evidence>
<keyword evidence="4" id="KW-0378">Hydrolase</keyword>
<comment type="similarity">
    <text evidence="1">Belongs to the metallo-dependent hydrolases superfamily.</text>
</comment>
<dbReference type="OMA" id="DWPVCLV"/>
<organism evidence="4 5">
    <name type="scientific">Rhizopus microsporus</name>
    <dbReference type="NCBI Taxonomy" id="58291"/>
    <lineage>
        <taxon>Eukaryota</taxon>
        <taxon>Fungi</taxon>
        <taxon>Fungi incertae sedis</taxon>
        <taxon>Mucoromycota</taxon>
        <taxon>Mucoromycotina</taxon>
        <taxon>Mucoromycetes</taxon>
        <taxon>Mucorales</taxon>
        <taxon>Mucorineae</taxon>
        <taxon>Rhizopodaceae</taxon>
        <taxon>Rhizopus</taxon>
    </lineage>
</organism>
<evidence type="ECO:0000313" key="5">
    <source>
        <dbReference type="Proteomes" id="UP000242381"/>
    </source>
</evidence>